<proteinExistence type="predicted"/>
<accession>A0A5S3PNX2</accession>
<reference evidence="3 4" key="1">
    <citation type="submission" date="2019-05" db="EMBL/GenBank/DDBJ databases">
        <title>Sulfitobacter sabulilitoris sp. nov., isolated from a marine sand.</title>
        <authorList>
            <person name="Yoon J.-H."/>
        </authorList>
    </citation>
    <scope>NUCLEOTIDE SEQUENCE [LARGE SCALE GENOMIC DNA]</scope>
    <source>
        <strain evidence="3 4">HSMS-29</strain>
    </source>
</reference>
<keyword evidence="1" id="KW-0443">Lipid metabolism</keyword>
<evidence type="ECO:0000256" key="1">
    <source>
        <dbReference type="ARBA" id="ARBA00023098"/>
    </source>
</evidence>
<evidence type="ECO:0000313" key="3">
    <source>
        <dbReference type="EMBL" id="TMM55290.1"/>
    </source>
</evidence>
<dbReference type="RefSeq" id="WP_138661459.1">
    <property type="nucleotide sequence ID" value="NZ_VANS01000001.1"/>
</dbReference>
<dbReference type="GO" id="GO:0016829">
    <property type="term" value="F:lyase activity"/>
    <property type="evidence" value="ECO:0007669"/>
    <property type="project" value="UniProtKB-KW"/>
</dbReference>
<dbReference type="InterPro" id="IPR029045">
    <property type="entry name" value="ClpP/crotonase-like_dom_sf"/>
</dbReference>
<dbReference type="PANTHER" id="PTHR11941:SF169">
    <property type="entry name" value="(7AS)-7A-METHYL-1,5-DIOXO-2,3,5,6,7,7A-HEXAHYDRO-1H-INDENE-CARBOXYL-COA HYDROLASE"/>
    <property type="match status" value="1"/>
</dbReference>
<comment type="caution">
    <text evidence="3">The sequence shown here is derived from an EMBL/GenBank/DDBJ whole genome shotgun (WGS) entry which is preliminary data.</text>
</comment>
<dbReference type="InterPro" id="IPR001753">
    <property type="entry name" value="Enoyl-CoA_hydra/iso"/>
</dbReference>
<dbReference type="PANTHER" id="PTHR11941">
    <property type="entry name" value="ENOYL-COA HYDRATASE-RELATED"/>
    <property type="match status" value="1"/>
</dbReference>
<dbReference type="Gene3D" id="3.90.226.10">
    <property type="entry name" value="2-enoyl-CoA Hydratase, Chain A, domain 1"/>
    <property type="match status" value="1"/>
</dbReference>
<dbReference type="OrthoDB" id="8640486at2"/>
<dbReference type="EMBL" id="VANS01000001">
    <property type="protein sequence ID" value="TMM55290.1"/>
    <property type="molecule type" value="Genomic_DNA"/>
</dbReference>
<name>A0A5S3PNX2_9RHOB</name>
<keyword evidence="2" id="KW-0456">Lyase</keyword>
<dbReference type="SUPFAM" id="SSF52096">
    <property type="entry name" value="ClpP/crotonase"/>
    <property type="match status" value="1"/>
</dbReference>
<keyword evidence="3" id="KW-0413">Isomerase</keyword>
<keyword evidence="4" id="KW-1185">Reference proteome</keyword>
<dbReference type="Pfam" id="PF00378">
    <property type="entry name" value="ECH_1"/>
    <property type="match status" value="1"/>
</dbReference>
<protein>
    <submittedName>
        <fullName evidence="3">Enoyl-CoA hydratase/isomerase family protein</fullName>
    </submittedName>
</protein>
<sequence length="251" mass="26136">MSDTDLLLREDKPGGIAIVTLNRAPVNALSPALLMEFGALMDQLAADDAVRAVVIRSAFKVFSAGLDLKEAQGFDLAAQQAVVEGLNTGFLRLFACPKPTVAALGGAAIAGGLFFGLASDMRVATPRAQLGLAEVRVGVDFPVGPMEIARATLSPEMLRRLMLSGQPIGAETAARAGIVDTLAEEGELMETALSTAHGLAGHPPRAYAAVKRQIRGDTIARIEAAIAAGANAPEDGWFTDETTAAMRRMIG</sequence>
<dbReference type="GO" id="GO:0006635">
    <property type="term" value="P:fatty acid beta-oxidation"/>
    <property type="evidence" value="ECO:0007669"/>
    <property type="project" value="TreeGrafter"/>
</dbReference>
<organism evidence="3 4">
    <name type="scientific">Sulfitobacter sabulilitoris</name>
    <dbReference type="NCBI Taxonomy" id="2562655"/>
    <lineage>
        <taxon>Bacteria</taxon>
        <taxon>Pseudomonadati</taxon>
        <taxon>Pseudomonadota</taxon>
        <taxon>Alphaproteobacteria</taxon>
        <taxon>Rhodobacterales</taxon>
        <taxon>Roseobacteraceae</taxon>
        <taxon>Sulfitobacter</taxon>
    </lineage>
</organism>
<dbReference type="Proteomes" id="UP000309550">
    <property type="component" value="Unassembled WGS sequence"/>
</dbReference>
<dbReference type="GO" id="GO:0016853">
    <property type="term" value="F:isomerase activity"/>
    <property type="evidence" value="ECO:0007669"/>
    <property type="project" value="UniProtKB-KW"/>
</dbReference>
<dbReference type="CDD" id="cd06558">
    <property type="entry name" value="crotonase-like"/>
    <property type="match status" value="1"/>
</dbReference>
<evidence type="ECO:0000313" key="4">
    <source>
        <dbReference type="Proteomes" id="UP000309550"/>
    </source>
</evidence>
<gene>
    <name evidence="3" type="ORF">FDT80_06975</name>
</gene>
<dbReference type="AlphaFoldDB" id="A0A5S3PNX2"/>
<evidence type="ECO:0000256" key="2">
    <source>
        <dbReference type="ARBA" id="ARBA00023239"/>
    </source>
</evidence>